<evidence type="ECO:0000259" key="2">
    <source>
        <dbReference type="Pfam" id="PF25929"/>
    </source>
</evidence>
<proteinExistence type="predicted"/>
<feature type="domain" description="DUF7974" evidence="2">
    <location>
        <begin position="40"/>
        <end position="175"/>
    </location>
</feature>
<dbReference type="Proteomes" id="UP001154061">
    <property type="component" value="Unassembled WGS sequence"/>
</dbReference>
<protein>
    <recommendedName>
        <fullName evidence="2">DUF7974 domain-containing protein</fullName>
    </recommendedName>
</protein>
<accession>A0A9Q4L0T4</accession>
<evidence type="ECO:0000313" key="4">
    <source>
        <dbReference type="Proteomes" id="UP001154061"/>
    </source>
</evidence>
<comment type="caution">
    <text evidence="3">The sequence shown here is derived from an EMBL/GenBank/DDBJ whole genome shotgun (WGS) entry which is preliminary data.</text>
</comment>
<keyword evidence="4" id="KW-1185">Reference proteome</keyword>
<evidence type="ECO:0000313" key="3">
    <source>
        <dbReference type="EMBL" id="MDF9745434.1"/>
    </source>
</evidence>
<dbReference type="InterPro" id="IPR058280">
    <property type="entry name" value="DUF7974"/>
</dbReference>
<organism evidence="3 4">
    <name type="scientific">Natrinema salsiterrestre</name>
    <dbReference type="NCBI Taxonomy" id="2950540"/>
    <lineage>
        <taxon>Archaea</taxon>
        <taxon>Methanobacteriati</taxon>
        <taxon>Methanobacteriota</taxon>
        <taxon>Stenosarchaea group</taxon>
        <taxon>Halobacteria</taxon>
        <taxon>Halobacteriales</taxon>
        <taxon>Natrialbaceae</taxon>
        <taxon>Natrinema</taxon>
    </lineage>
</organism>
<sequence>MKRIYDSTALERTDDDPFAPERSGGDDGGSRAIDWAAVSHAFAPRALRHRAIAVSVSTDERRYAHGEPVEITVEFRNRLPFPIRIRTDSPERWHWTVDGHRNASQVPRMVPDRPAAFSFGRNERKRFRRRWPQRIQVADDEWELVDPGSYVIDARVTRDDASDRGLAARSEIEIVD</sequence>
<gene>
    <name evidence="3" type="ORF">NDI89_07535</name>
</gene>
<dbReference type="RefSeq" id="WP_277520914.1">
    <property type="nucleotide sequence ID" value="NZ_JAMQOT010000002.1"/>
</dbReference>
<feature type="region of interest" description="Disordered" evidence="1">
    <location>
        <begin position="1"/>
        <end position="30"/>
    </location>
</feature>
<reference evidence="3" key="1">
    <citation type="submission" date="2022-06" db="EMBL/GenBank/DDBJ databases">
        <title>Natrinema sp. a new haloarchaeum isolate from saline soil.</title>
        <authorList>
            <person name="Strakova D."/>
            <person name="Galisteo C."/>
            <person name="Sanchez-Porro C."/>
            <person name="Ventosa A."/>
        </authorList>
    </citation>
    <scope>NUCLEOTIDE SEQUENCE</scope>
    <source>
        <strain evidence="3">S1CR25-10</strain>
    </source>
</reference>
<evidence type="ECO:0000256" key="1">
    <source>
        <dbReference type="SAM" id="MobiDB-lite"/>
    </source>
</evidence>
<name>A0A9Q4L0T4_9EURY</name>
<dbReference type="EMBL" id="JAMQOT010000002">
    <property type="protein sequence ID" value="MDF9745434.1"/>
    <property type="molecule type" value="Genomic_DNA"/>
</dbReference>
<dbReference type="AlphaFoldDB" id="A0A9Q4L0T4"/>
<dbReference type="Pfam" id="PF25929">
    <property type="entry name" value="DUF7974"/>
    <property type="match status" value="1"/>
</dbReference>